<dbReference type="GO" id="GO:0004635">
    <property type="term" value="F:phosphoribosyl-AMP cyclohydrolase activity"/>
    <property type="evidence" value="ECO:0007669"/>
    <property type="project" value="UniProtKB-EC"/>
</dbReference>
<keyword evidence="5" id="KW-0378">Hydrolase</keyword>
<name>A0A7S4A3H7_9STRA</name>
<dbReference type="SUPFAM" id="SSF141734">
    <property type="entry name" value="HisI-like"/>
    <property type="match status" value="1"/>
</dbReference>
<evidence type="ECO:0000313" key="10">
    <source>
        <dbReference type="Proteomes" id="UP000789595"/>
    </source>
</evidence>
<feature type="domain" description="Phosphoribosyl-AMP cyclohydrolase" evidence="7">
    <location>
        <begin position="49"/>
        <end position="128"/>
    </location>
</feature>
<evidence type="ECO:0000256" key="6">
    <source>
        <dbReference type="ARBA" id="ARBA00023102"/>
    </source>
</evidence>
<evidence type="ECO:0000256" key="5">
    <source>
        <dbReference type="ARBA" id="ARBA00022801"/>
    </source>
</evidence>
<evidence type="ECO:0000256" key="3">
    <source>
        <dbReference type="ARBA" id="ARBA00012721"/>
    </source>
</evidence>
<keyword evidence="4" id="KW-0028">Amino-acid biosynthesis</keyword>
<dbReference type="PANTHER" id="PTHR42945">
    <property type="entry name" value="HISTIDINE BIOSYNTHESIS BIFUNCTIONAL PROTEIN"/>
    <property type="match status" value="1"/>
</dbReference>
<evidence type="ECO:0000256" key="2">
    <source>
        <dbReference type="ARBA" id="ARBA00005169"/>
    </source>
</evidence>
<gene>
    <name evidence="8" type="ORF">PCAL00307_LOCUS17781</name>
    <name evidence="9" type="ORF">PECAL_2P03370</name>
</gene>
<sequence length="181" mass="20434">MGRRDDHHQLEEGCELMLDWRKLHKVATCGDDVVPVAVQDADTREMLILAYANEHALAEARRRGVCVLWSTSRRKLWIKGETSGDVLDLVEIRVNCEQNSLLYLVKPRRTGACHTRGPDGRTRRSCFYRALEGDAWLVKRPSPKSVGYSPEAVFGAFLLGFLLSKAKAPRLPTWLFGAARN</sequence>
<reference evidence="9" key="2">
    <citation type="submission" date="2021-11" db="EMBL/GenBank/DDBJ databases">
        <authorList>
            <consortium name="Genoscope - CEA"/>
            <person name="William W."/>
        </authorList>
    </citation>
    <scope>NUCLEOTIDE SEQUENCE</scope>
</reference>
<comment type="catalytic activity">
    <reaction evidence="1">
        <text>1-(5-phospho-beta-D-ribosyl)-5'-AMP + H2O = 1-(5-phospho-beta-D-ribosyl)-5-[(5-phospho-beta-D-ribosylamino)methylideneamino]imidazole-4-carboxamide</text>
        <dbReference type="Rhea" id="RHEA:20049"/>
        <dbReference type="ChEBI" id="CHEBI:15377"/>
        <dbReference type="ChEBI" id="CHEBI:58435"/>
        <dbReference type="ChEBI" id="CHEBI:59457"/>
        <dbReference type="EC" id="3.5.4.19"/>
    </reaction>
</comment>
<dbReference type="OrthoDB" id="1703565at2759"/>
<evidence type="ECO:0000256" key="4">
    <source>
        <dbReference type="ARBA" id="ARBA00022605"/>
    </source>
</evidence>
<comment type="pathway">
    <text evidence="2">Amino-acid biosynthesis; L-histidine biosynthesis; L-histidine from 5-phospho-alpha-D-ribose 1-diphosphate: step 3/9.</text>
</comment>
<organism evidence="8">
    <name type="scientific">Pelagomonas calceolata</name>
    <dbReference type="NCBI Taxonomy" id="35677"/>
    <lineage>
        <taxon>Eukaryota</taxon>
        <taxon>Sar</taxon>
        <taxon>Stramenopiles</taxon>
        <taxon>Ochrophyta</taxon>
        <taxon>Pelagophyceae</taxon>
        <taxon>Pelagomonadales</taxon>
        <taxon>Pelagomonadaceae</taxon>
        <taxon>Pelagomonas</taxon>
    </lineage>
</organism>
<dbReference type="GO" id="GO:0000105">
    <property type="term" value="P:L-histidine biosynthetic process"/>
    <property type="evidence" value="ECO:0007669"/>
    <property type="project" value="UniProtKB-UniPathway"/>
</dbReference>
<dbReference type="EMBL" id="HBIW01020663">
    <property type="protein sequence ID" value="CAE0702336.1"/>
    <property type="molecule type" value="Transcribed_RNA"/>
</dbReference>
<evidence type="ECO:0000313" key="9">
    <source>
        <dbReference type="EMBL" id="CAH0367323.1"/>
    </source>
</evidence>
<dbReference type="PANTHER" id="PTHR42945:SF1">
    <property type="entry name" value="HISTIDINE BIOSYNTHESIS BIFUNCTIONAL PROTEIN HIS7"/>
    <property type="match status" value="1"/>
</dbReference>
<keyword evidence="10" id="KW-1185">Reference proteome</keyword>
<evidence type="ECO:0000313" key="8">
    <source>
        <dbReference type="EMBL" id="CAE0702336.1"/>
    </source>
</evidence>
<proteinExistence type="predicted"/>
<dbReference type="InterPro" id="IPR002496">
    <property type="entry name" value="PRib_AMP_CycHydrolase_dom"/>
</dbReference>
<dbReference type="EMBL" id="CAKKNE010000002">
    <property type="protein sequence ID" value="CAH0367323.1"/>
    <property type="molecule type" value="Genomic_DNA"/>
</dbReference>
<protein>
    <recommendedName>
        <fullName evidence="3">phosphoribosyl-AMP cyclohydrolase</fullName>
        <ecNumber evidence="3">3.5.4.19</ecNumber>
    </recommendedName>
</protein>
<accession>A0A7S4A3H7</accession>
<dbReference type="Gene3D" id="3.10.20.810">
    <property type="entry name" value="Phosphoribosyl-AMP cyclohydrolase"/>
    <property type="match status" value="1"/>
</dbReference>
<dbReference type="Pfam" id="PF01502">
    <property type="entry name" value="PRA-CH"/>
    <property type="match status" value="1"/>
</dbReference>
<evidence type="ECO:0000259" key="7">
    <source>
        <dbReference type="Pfam" id="PF01502"/>
    </source>
</evidence>
<dbReference type="AlphaFoldDB" id="A0A7S4A3H7"/>
<keyword evidence="6" id="KW-0368">Histidine biosynthesis</keyword>
<evidence type="ECO:0000256" key="1">
    <source>
        <dbReference type="ARBA" id="ARBA00000024"/>
    </source>
</evidence>
<dbReference type="InterPro" id="IPR038019">
    <property type="entry name" value="PRib_AMP_CycHydrolase_sf"/>
</dbReference>
<dbReference type="EC" id="3.5.4.19" evidence="3"/>
<reference evidence="8" key="1">
    <citation type="submission" date="2021-01" db="EMBL/GenBank/DDBJ databases">
        <authorList>
            <person name="Corre E."/>
            <person name="Pelletier E."/>
            <person name="Niang G."/>
            <person name="Scheremetjew M."/>
            <person name="Finn R."/>
            <person name="Kale V."/>
            <person name="Holt S."/>
            <person name="Cochrane G."/>
            <person name="Meng A."/>
            <person name="Brown T."/>
            <person name="Cohen L."/>
        </authorList>
    </citation>
    <scope>NUCLEOTIDE SEQUENCE</scope>
    <source>
        <strain evidence="8">CCMP1756</strain>
    </source>
</reference>
<dbReference type="Proteomes" id="UP000789595">
    <property type="component" value="Unassembled WGS sequence"/>
</dbReference>
<dbReference type="UniPathway" id="UPA00031">
    <property type="reaction ID" value="UER00008"/>
</dbReference>